<dbReference type="RefSeq" id="WP_105934373.1">
    <property type="nucleotide sequence ID" value="NZ_PVNP01000082.1"/>
</dbReference>
<evidence type="ECO:0000256" key="1">
    <source>
        <dbReference type="ARBA" id="ARBA00004429"/>
    </source>
</evidence>
<keyword evidence="4" id="KW-1003">Cell membrane</keyword>
<organism evidence="10 11">
    <name type="scientific">Alteromonas alba</name>
    <dbReference type="NCBI Taxonomy" id="2079529"/>
    <lineage>
        <taxon>Bacteria</taxon>
        <taxon>Pseudomonadati</taxon>
        <taxon>Pseudomonadota</taxon>
        <taxon>Gammaproteobacteria</taxon>
        <taxon>Alteromonadales</taxon>
        <taxon>Alteromonadaceae</taxon>
        <taxon>Alteromonas/Salinimonas group</taxon>
        <taxon>Alteromonas</taxon>
    </lineage>
</organism>
<dbReference type="Pfam" id="PF01061">
    <property type="entry name" value="ABC2_membrane"/>
    <property type="match status" value="1"/>
</dbReference>
<keyword evidence="7 8" id="KW-0472">Membrane</keyword>
<evidence type="ECO:0000256" key="4">
    <source>
        <dbReference type="ARBA" id="ARBA00022475"/>
    </source>
</evidence>
<dbReference type="OrthoDB" id="9814458at2"/>
<feature type="transmembrane region" description="Helical" evidence="8">
    <location>
        <begin position="36"/>
        <end position="55"/>
    </location>
</feature>
<feature type="transmembrane region" description="Helical" evidence="8">
    <location>
        <begin position="147"/>
        <end position="168"/>
    </location>
</feature>
<evidence type="ECO:0000256" key="2">
    <source>
        <dbReference type="ARBA" id="ARBA00007783"/>
    </source>
</evidence>
<name>A0A2S9VBQ4_9ALTE</name>
<reference evidence="11" key="1">
    <citation type="journal article" date="2020" name="Int. J. Syst. Evol. Microbiol.">
        <title>Alteromonas alba sp. nov., a marine bacterium isolated from the seawater of the West Pacific Ocean.</title>
        <authorList>
            <person name="Sun C."/>
            <person name="Wu Y.-H."/>
            <person name="Xamxidin M."/>
            <person name="Cheng H."/>
            <person name="Xu X.-W."/>
        </authorList>
    </citation>
    <scope>NUCLEOTIDE SEQUENCE [LARGE SCALE GENOMIC DNA]</scope>
    <source>
        <strain evidence="11">190</strain>
    </source>
</reference>
<comment type="caution">
    <text evidence="10">The sequence shown here is derived from an EMBL/GenBank/DDBJ whole genome shotgun (WGS) entry which is preliminary data.</text>
</comment>
<keyword evidence="3" id="KW-0813">Transport</keyword>
<keyword evidence="5 8" id="KW-0812">Transmembrane</keyword>
<dbReference type="InterPro" id="IPR013525">
    <property type="entry name" value="ABC2_TM"/>
</dbReference>
<feature type="domain" description="ABC-2 type transporter transmembrane" evidence="9">
    <location>
        <begin position="20"/>
        <end position="224"/>
    </location>
</feature>
<dbReference type="AlphaFoldDB" id="A0A2S9VBQ4"/>
<dbReference type="EMBL" id="PVNP01000082">
    <property type="protein sequence ID" value="PRO73873.1"/>
    <property type="molecule type" value="Genomic_DNA"/>
</dbReference>
<keyword evidence="6 8" id="KW-1133">Transmembrane helix</keyword>
<gene>
    <name evidence="10" type="ORF">C6Y40_09350</name>
</gene>
<dbReference type="PRINTS" id="PR00164">
    <property type="entry name" value="ABC2TRNSPORT"/>
</dbReference>
<feature type="transmembrane region" description="Helical" evidence="8">
    <location>
        <begin position="67"/>
        <end position="88"/>
    </location>
</feature>
<dbReference type="InterPro" id="IPR000412">
    <property type="entry name" value="ABC_2_transport"/>
</dbReference>
<evidence type="ECO:0000256" key="5">
    <source>
        <dbReference type="ARBA" id="ARBA00022692"/>
    </source>
</evidence>
<dbReference type="GO" id="GO:0015920">
    <property type="term" value="P:lipopolysaccharide transport"/>
    <property type="evidence" value="ECO:0007669"/>
    <property type="project" value="TreeGrafter"/>
</dbReference>
<accession>A0A2S9VBQ4</accession>
<feature type="transmembrane region" description="Helical" evidence="8">
    <location>
        <begin position="238"/>
        <end position="256"/>
    </location>
</feature>
<evidence type="ECO:0000256" key="6">
    <source>
        <dbReference type="ARBA" id="ARBA00022989"/>
    </source>
</evidence>
<evidence type="ECO:0000259" key="9">
    <source>
        <dbReference type="Pfam" id="PF01061"/>
    </source>
</evidence>
<feature type="transmembrane region" description="Helical" evidence="8">
    <location>
        <begin position="109"/>
        <end position="135"/>
    </location>
</feature>
<comment type="subcellular location">
    <subcellularLocation>
        <location evidence="1">Cell inner membrane</location>
        <topology evidence="1">Multi-pass membrane protein</topology>
    </subcellularLocation>
</comment>
<evidence type="ECO:0000313" key="11">
    <source>
        <dbReference type="Proteomes" id="UP000238949"/>
    </source>
</evidence>
<evidence type="ECO:0000256" key="3">
    <source>
        <dbReference type="ARBA" id="ARBA00022448"/>
    </source>
</evidence>
<protein>
    <submittedName>
        <fullName evidence="10">ABC transporter</fullName>
    </submittedName>
</protein>
<comment type="similarity">
    <text evidence="2">Belongs to the ABC-2 integral membrane protein family.</text>
</comment>
<dbReference type="Proteomes" id="UP000238949">
    <property type="component" value="Unassembled WGS sequence"/>
</dbReference>
<sequence length="264" mass="30418">MSDIVSVSFRSQLKVWKSVCFALFLRELRSQFSDRLGLAWGFLEPFAFIFGLSYVRSLVREGDAHGIPIFIFMLIGMVAIQSFLQPFTKVASAFSKNKPLYAFRQVQPISALLVSAFVEYTIKVIVIVLAMLTIYLLGVTFPVHDPLLLFLLFHLLWIMTISMSCILGIASSYLPEVKKIVGVFTRPLFFISCVFFSLQDIPVEYWHWFTWNPLVHFVELGRYACFESYGDRGVSLQYAFQFTLIVFFFAVSLYHLTWKGLLSR</sequence>
<keyword evidence="11" id="KW-1185">Reference proteome</keyword>
<proteinExistence type="inferred from homology"/>
<evidence type="ECO:0000256" key="7">
    <source>
        <dbReference type="ARBA" id="ARBA00023136"/>
    </source>
</evidence>
<evidence type="ECO:0000313" key="10">
    <source>
        <dbReference type="EMBL" id="PRO73873.1"/>
    </source>
</evidence>
<dbReference type="GO" id="GO:0043190">
    <property type="term" value="C:ATP-binding cassette (ABC) transporter complex"/>
    <property type="evidence" value="ECO:0007669"/>
    <property type="project" value="InterPro"/>
</dbReference>
<dbReference type="PANTHER" id="PTHR30413:SF8">
    <property type="entry name" value="TRANSPORT PERMEASE PROTEIN"/>
    <property type="match status" value="1"/>
</dbReference>
<evidence type="ECO:0000256" key="8">
    <source>
        <dbReference type="SAM" id="Phobius"/>
    </source>
</evidence>
<dbReference type="PANTHER" id="PTHR30413">
    <property type="entry name" value="INNER MEMBRANE TRANSPORT PERMEASE"/>
    <property type="match status" value="1"/>
</dbReference>
<dbReference type="GO" id="GO:0140359">
    <property type="term" value="F:ABC-type transporter activity"/>
    <property type="evidence" value="ECO:0007669"/>
    <property type="project" value="InterPro"/>
</dbReference>